<dbReference type="RefSeq" id="WP_338203694.1">
    <property type="nucleotide sequence ID" value="NZ_JAEKNR010000180.1"/>
</dbReference>
<dbReference type="EMBL" id="JAEKNR010000180">
    <property type="protein sequence ID" value="MBJ7600020.1"/>
    <property type="molecule type" value="Genomic_DNA"/>
</dbReference>
<evidence type="ECO:0000313" key="2">
    <source>
        <dbReference type="EMBL" id="MBJ7600020.1"/>
    </source>
</evidence>
<protein>
    <submittedName>
        <fullName evidence="2">Uncharacterized protein</fullName>
    </submittedName>
</protein>
<name>A0A934N494_9BACT</name>
<proteinExistence type="predicted"/>
<dbReference type="Proteomes" id="UP000612893">
    <property type="component" value="Unassembled WGS sequence"/>
</dbReference>
<accession>A0A934N494</accession>
<evidence type="ECO:0000256" key="1">
    <source>
        <dbReference type="SAM" id="MobiDB-lite"/>
    </source>
</evidence>
<dbReference type="AlphaFoldDB" id="A0A934N494"/>
<sequence>MLERLSEVLVKREGDIPVPPYVAHHAGRLIGLDEFRQGPLVVTWTLENTAVVEVDGLRQLARLQDLEVEAAKLNWVTRRQASTWRSGAKGHSAVIRNRRPRPH</sequence>
<organism evidence="2 3">
    <name type="scientific">Candidatus Nephthysia bennettiae</name>
    <dbReference type="NCBI Taxonomy" id="3127016"/>
    <lineage>
        <taxon>Bacteria</taxon>
        <taxon>Bacillati</taxon>
        <taxon>Candidatus Dormiibacterota</taxon>
        <taxon>Candidatus Dormibacteria</taxon>
        <taxon>Candidatus Dormibacterales</taxon>
        <taxon>Candidatus Dormibacteraceae</taxon>
        <taxon>Candidatus Nephthysia</taxon>
    </lineage>
</organism>
<gene>
    <name evidence="2" type="ORF">JF922_18325</name>
</gene>
<reference evidence="2" key="1">
    <citation type="submission" date="2020-10" db="EMBL/GenBank/DDBJ databases">
        <title>Ca. Dormibacterota MAGs.</title>
        <authorList>
            <person name="Montgomery K."/>
        </authorList>
    </citation>
    <scope>NUCLEOTIDE SEQUENCE [LARGE SCALE GENOMIC DNA]</scope>
    <source>
        <strain evidence="2">SC8812_S17_10</strain>
    </source>
</reference>
<feature type="region of interest" description="Disordered" evidence="1">
    <location>
        <begin position="84"/>
        <end position="103"/>
    </location>
</feature>
<comment type="caution">
    <text evidence="2">The sequence shown here is derived from an EMBL/GenBank/DDBJ whole genome shotgun (WGS) entry which is preliminary data.</text>
</comment>
<evidence type="ECO:0000313" key="3">
    <source>
        <dbReference type="Proteomes" id="UP000612893"/>
    </source>
</evidence>
<keyword evidence="3" id="KW-1185">Reference proteome</keyword>